<dbReference type="Proteomes" id="UP000299102">
    <property type="component" value="Unassembled WGS sequence"/>
</dbReference>
<dbReference type="AlphaFoldDB" id="A0A4C1ZZP0"/>
<comment type="caution">
    <text evidence="1">The sequence shown here is derived from an EMBL/GenBank/DDBJ whole genome shotgun (WGS) entry which is preliminary data.</text>
</comment>
<name>A0A4C1ZZP0_EUMVA</name>
<protein>
    <submittedName>
        <fullName evidence="1">Uncharacterized protein</fullName>
    </submittedName>
</protein>
<reference evidence="1 2" key="1">
    <citation type="journal article" date="2019" name="Commun. Biol.">
        <title>The bagworm genome reveals a unique fibroin gene that provides high tensile strength.</title>
        <authorList>
            <person name="Kono N."/>
            <person name="Nakamura H."/>
            <person name="Ohtoshi R."/>
            <person name="Tomita M."/>
            <person name="Numata K."/>
            <person name="Arakawa K."/>
        </authorList>
    </citation>
    <scope>NUCLEOTIDE SEQUENCE [LARGE SCALE GENOMIC DNA]</scope>
</reference>
<evidence type="ECO:0000313" key="2">
    <source>
        <dbReference type="Proteomes" id="UP000299102"/>
    </source>
</evidence>
<gene>
    <name evidence="1" type="ORF">EVAR_69588_1</name>
</gene>
<organism evidence="1 2">
    <name type="scientific">Eumeta variegata</name>
    <name type="common">Bagworm moth</name>
    <name type="synonym">Eumeta japonica</name>
    <dbReference type="NCBI Taxonomy" id="151549"/>
    <lineage>
        <taxon>Eukaryota</taxon>
        <taxon>Metazoa</taxon>
        <taxon>Ecdysozoa</taxon>
        <taxon>Arthropoda</taxon>
        <taxon>Hexapoda</taxon>
        <taxon>Insecta</taxon>
        <taxon>Pterygota</taxon>
        <taxon>Neoptera</taxon>
        <taxon>Endopterygota</taxon>
        <taxon>Lepidoptera</taxon>
        <taxon>Glossata</taxon>
        <taxon>Ditrysia</taxon>
        <taxon>Tineoidea</taxon>
        <taxon>Psychidae</taxon>
        <taxon>Oiketicinae</taxon>
        <taxon>Eumeta</taxon>
    </lineage>
</organism>
<sequence>MSPQLPSISKSKWDDPLLRPRMRCLLVLLTGGACGVCTARACALVREHADRCIGGRPIQNVGFKLDLQRVRLESSICNTATNTTRDLRRPSDTLWPNSVAFIKESVYNRPAIIIAFL</sequence>
<evidence type="ECO:0000313" key="1">
    <source>
        <dbReference type="EMBL" id="GBP92972.1"/>
    </source>
</evidence>
<keyword evidence="2" id="KW-1185">Reference proteome</keyword>
<accession>A0A4C1ZZP0</accession>
<dbReference type="EMBL" id="BGZK01002326">
    <property type="protein sequence ID" value="GBP92972.1"/>
    <property type="molecule type" value="Genomic_DNA"/>
</dbReference>
<proteinExistence type="predicted"/>